<dbReference type="InterPro" id="IPR037066">
    <property type="entry name" value="Plug_dom_sf"/>
</dbReference>
<dbReference type="PANTHER" id="PTHR30069:SF29">
    <property type="entry name" value="HEMOGLOBIN AND HEMOGLOBIN-HAPTOGLOBIN-BINDING PROTEIN 1-RELATED"/>
    <property type="match status" value="1"/>
</dbReference>
<evidence type="ECO:0000256" key="6">
    <source>
        <dbReference type="ARBA" id="ARBA00023237"/>
    </source>
</evidence>
<dbReference type="AlphaFoldDB" id="A0A644VZJ9"/>
<dbReference type="InterPro" id="IPR039426">
    <property type="entry name" value="TonB-dep_rcpt-like"/>
</dbReference>
<accession>A0A644VZJ9</accession>
<comment type="subcellular location">
    <subcellularLocation>
        <location evidence="1">Cell outer membrane</location>
        <topology evidence="1">Multi-pass membrane protein</topology>
    </subcellularLocation>
</comment>
<dbReference type="PANTHER" id="PTHR30069">
    <property type="entry name" value="TONB-DEPENDENT OUTER MEMBRANE RECEPTOR"/>
    <property type="match status" value="1"/>
</dbReference>
<dbReference type="EMBL" id="VSSQ01000515">
    <property type="protein sequence ID" value="MPL96580.1"/>
    <property type="molecule type" value="Genomic_DNA"/>
</dbReference>
<feature type="domain" description="TonB-dependent receptor plug" evidence="7">
    <location>
        <begin position="135"/>
        <end position="211"/>
    </location>
</feature>
<dbReference type="SUPFAM" id="SSF49464">
    <property type="entry name" value="Carboxypeptidase regulatory domain-like"/>
    <property type="match status" value="1"/>
</dbReference>
<dbReference type="Gene3D" id="2.40.170.20">
    <property type="entry name" value="TonB-dependent receptor, beta-barrel domain"/>
    <property type="match status" value="1"/>
</dbReference>
<keyword evidence="2" id="KW-0813">Transport</keyword>
<dbReference type="Pfam" id="PF07715">
    <property type="entry name" value="Plug"/>
    <property type="match status" value="1"/>
</dbReference>
<dbReference type="GO" id="GO:0009279">
    <property type="term" value="C:cell outer membrane"/>
    <property type="evidence" value="ECO:0007669"/>
    <property type="project" value="UniProtKB-SubCell"/>
</dbReference>
<keyword evidence="5" id="KW-0472">Membrane</keyword>
<gene>
    <name evidence="8" type="ORF">SDC9_42762</name>
</gene>
<sequence>MRNIIYLSLLSILIALTLNGYTQIRISGFVKDAYSGERLIGANITEKGTLNGGITDNNGYFNIQINIPADLRISYTGYSFSDLLIVSMKDTLIEILLTPGKELSEVVIQAKGIIKPNVAKMSIIELLSIPSLSGKPDVIKALQLHPGIKSQSEGSSLLLVRGGNPGENLYLFDNVPVIYVNHLGGFMSVFNPDIINSIDLYKGGFPARYGGKLSSVVDITQKEGSSSEPKGSYSIGITDFSLLLEGPIKKNASYIFTGRKTLFDILTIAGSSLGKGNSYILGYGFHDLNGKISWRPNAKNSFHFNIYQGDDYLNYWSKKDKQNPDNRNRMVTIWGNWLASLNWKHVVSKNLFAEQTISYTRYRLGERQNFTYKSEKDITTYKSRYLSSLQDFSLQSGWKYQPVKNWAVNFGMKTSLMIHLPNYEFNSGQLLQVEKERTETIESALYLDNSFDLGNDFKIDAGLRFVKFFASGFKPSVLEPRLIISKDLNKNHQLNLSYMRINQFTHLLYTAGNIMGNEIWIPSDEIIKPAMSDQYTIGWTGIFADGSYQAEMNLYYKTLENLTTYKEGYISLKGVNNWQSKVVSGGKGEAYGVELLMRKTKGKWTGFLGYGWSNATRQFPAINQGNRFLFDYDRPHSASIFVQHKFSEKLTLNATWVFQSGLPYTPVSGKQLTISLEPGEDGGPVYYETFIYGERNSARMKAYHRLDLGLTLNKMGANDKVKSSWTFSVYNAYNRKNPVYYYYNTTASGEIINPETNVGDYKPNNMYQLSLFPLIPVVSYKRYFDSKNETKRTFKKKLNKWLYHEN</sequence>
<evidence type="ECO:0000256" key="5">
    <source>
        <dbReference type="ARBA" id="ARBA00023136"/>
    </source>
</evidence>
<dbReference type="Pfam" id="PF13715">
    <property type="entry name" value="CarbopepD_reg_2"/>
    <property type="match status" value="1"/>
</dbReference>
<evidence type="ECO:0000256" key="1">
    <source>
        <dbReference type="ARBA" id="ARBA00004571"/>
    </source>
</evidence>
<keyword evidence="6" id="KW-0998">Cell outer membrane</keyword>
<evidence type="ECO:0000256" key="3">
    <source>
        <dbReference type="ARBA" id="ARBA00022692"/>
    </source>
</evidence>
<evidence type="ECO:0000256" key="2">
    <source>
        <dbReference type="ARBA" id="ARBA00022448"/>
    </source>
</evidence>
<dbReference type="InterPro" id="IPR008969">
    <property type="entry name" value="CarboxyPept-like_regulatory"/>
</dbReference>
<dbReference type="InterPro" id="IPR036942">
    <property type="entry name" value="Beta-barrel_TonB_sf"/>
</dbReference>
<dbReference type="GO" id="GO:0015344">
    <property type="term" value="F:siderophore uptake transmembrane transporter activity"/>
    <property type="evidence" value="ECO:0007669"/>
    <property type="project" value="TreeGrafter"/>
</dbReference>
<dbReference type="GO" id="GO:0044718">
    <property type="term" value="P:siderophore transmembrane transport"/>
    <property type="evidence" value="ECO:0007669"/>
    <property type="project" value="TreeGrafter"/>
</dbReference>
<keyword evidence="3" id="KW-0812">Transmembrane</keyword>
<evidence type="ECO:0000313" key="8">
    <source>
        <dbReference type="EMBL" id="MPL96580.1"/>
    </source>
</evidence>
<comment type="caution">
    <text evidence="8">The sequence shown here is derived from an EMBL/GenBank/DDBJ whole genome shotgun (WGS) entry which is preliminary data.</text>
</comment>
<proteinExistence type="predicted"/>
<dbReference type="SUPFAM" id="SSF56935">
    <property type="entry name" value="Porins"/>
    <property type="match status" value="1"/>
</dbReference>
<protein>
    <recommendedName>
        <fullName evidence="7">TonB-dependent receptor plug domain-containing protein</fullName>
    </recommendedName>
</protein>
<dbReference type="InterPro" id="IPR012910">
    <property type="entry name" value="Plug_dom"/>
</dbReference>
<dbReference type="Gene3D" id="2.60.40.1120">
    <property type="entry name" value="Carboxypeptidase-like, regulatory domain"/>
    <property type="match status" value="1"/>
</dbReference>
<evidence type="ECO:0000256" key="4">
    <source>
        <dbReference type="ARBA" id="ARBA00022729"/>
    </source>
</evidence>
<reference evidence="8" key="1">
    <citation type="submission" date="2019-08" db="EMBL/GenBank/DDBJ databases">
        <authorList>
            <person name="Kucharzyk K."/>
            <person name="Murdoch R.W."/>
            <person name="Higgins S."/>
            <person name="Loffler F."/>
        </authorList>
    </citation>
    <scope>NUCLEOTIDE SEQUENCE</scope>
</reference>
<dbReference type="Gene3D" id="2.170.130.10">
    <property type="entry name" value="TonB-dependent receptor, plug domain"/>
    <property type="match status" value="1"/>
</dbReference>
<keyword evidence="4" id="KW-0732">Signal</keyword>
<organism evidence="8">
    <name type="scientific">bioreactor metagenome</name>
    <dbReference type="NCBI Taxonomy" id="1076179"/>
    <lineage>
        <taxon>unclassified sequences</taxon>
        <taxon>metagenomes</taxon>
        <taxon>ecological metagenomes</taxon>
    </lineage>
</organism>
<name>A0A644VZJ9_9ZZZZ</name>
<evidence type="ECO:0000259" key="7">
    <source>
        <dbReference type="Pfam" id="PF07715"/>
    </source>
</evidence>